<evidence type="ECO:0000256" key="2">
    <source>
        <dbReference type="ARBA" id="ARBA00022723"/>
    </source>
</evidence>
<reference evidence="9" key="1">
    <citation type="submission" date="2022-10" db="EMBL/GenBank/DDBJ databases">
        <title>Description of Fervidibacillus gen. nov. in the family Fervidibacillaceae fam. nov. with two species, Fervidibacillus albus sp. nov., and Fervidibacillus halotolerans sp. nov., isolated from tidal flat sediments.</title>
        <authorList>
            <person name="Kwon K.K."/>
            <person name="Yang S.-H."/>
        </authorList>
    </citation>
    <scope>NUCLEOTIDE SEQUENCE</scope>
    <source>
        <strain evidence="9">JCM 19140</strain>
    </source>
</reference>
<comment type="cofactor">
    <cofactor evidence="6">
        <name>Zn(2+)</name>
        <dbReference type="ChEBI" id="CHEBI:29105"/>
    </cofactor>
    <text evidence="6">Binds 1 zinc ion.</text>
</comment>
<dbReference type="InterPro" id="IPR004438">
    <property type="entry name" value="Peptidase_M3B"/>
</dbReference>
<dbReference type="Gene3D" id="1.20.140.70">
    <property type="entry name" value="Oligopeptidase f, N-terminal domain"/>
    <property type="match status" value="1"/>
</dbReference>
<evidence type="ECO:0000256" key="5">
    <source>
        <dbReference type="ARBA" id="ARBA00023049"/>
    </source>
</evidence>
<keyword evidence="5 6" id="KW-0482">Metalloprotease</keyword>
<dbReference type="PANTHER" id="PTHR11804:SF84">
    <property type="entry name" value="SACCHAROLYSIN"/>
    <property type="match status" value="1"/>
</dbReference>
<comment type="caution">
    <text evidence="9">The sequence shown here is derived from an EMBL/GenBank/DDBJ whole genome shotgun (WGS) entry which is preliminary data.</text>
</comment>
<dbReference type="CDD" id="cd09608">
    <property type="entry name" value="M3B_PepF"/>
    <property type="match status" value="1"/>
</dbReference>
<accession>A0AAE3ITH6</accession>
<dbReference type="EMBL" id="JAOUSF010000001">
    <property type="protein sequence ID" value="MCU9612434.1"/>
    <property type="molecule type" value="Genomic_DNA"/>
</dbReference>
<dbReference type="InterPro" id="IPR042088">
    <property type="entry name" value="OligoPept_F_C"/>
</dbReference>
<dbReference type="PANTHER" id="PTHR11804">
    <property type="entry name" value="PROTEASE M3 THIMET OLIGOPEPTIDASE-RELATED"/>
    <property type="match status" value="1"/>
</dbReference>
<evidence type="ECO:0000259" key="8">
    <source>
        <dbReference type="Pfam" id="PF08439"/>
    </source>
</evidence>
<keyword evidence="10" id="KW-1185">Reference proteome</keyword>
<feature type="domain" description="Oligopeptidase F N-terminal" evidence="8">
    <location>
        <begin position="120"/>
        <end position="189"/>
    </location>
</feature>
<dbReference type="NCBIfam" id="TIGR00181">
    <property type="entry name" value="pepF"/>
    <property type="match status" value="1"/>
</dbReference>
<dbReference type="Pfam" id="PF01432">
    <property type="entry name" value="Peptidase_M3"/>
    <property type="match status" value="1"/>
</dbReference>
<dbReference type="EC" id="3.4.24.-" evidence="6"/>
<comment type="function">
    <text evidence="6">Has oligopeptidase activity and degrades a variety of small bioactive peptides.</text>
</comment>
<keyword evidence="2 6" id="KW-0479">Metal-binding</keyword>
<dbReference type="SUPFAM" id="SSF55486">
    <property type="entry name" value="Metalloproteases ('zincins'), catalytic domain"/>
    <property type="match status" value="1"/>
</dbReference>
<organism evidence="9 10">
    <name type="scientific">Perspicuibacillus lycopersici</name>
    <dbReference type="NCBI Taxonomy" id="1325689"/>
    <lineage>
        <taxon>Bacteria</taxon>
        <taxon>Bacillati</taxon>
        <taxon>Bacillota</taxon>
        <taxon>Bacilli</taxon>
        <taxon>Bacillales</taxon>
        <taxon>Bacillaceae</taxon>
        <taxon>Perspicuibacillus</taxon>
    </lineage>
</organism>
<dbReference type="InterPro" id="IPR013647">
    <property type="entry name" value="OligopepF_N_dom"/>
</dbReference>
<evidence type="ECO:0000313" key="9">
    <source>
        <dbReference type="EMBL" id="MCU9612434.1"/>
    </source>
</evidence>
<protein>
    <recommendedName>
        <fullName evidence="6">Oligopeptidase F</fullName>
        <ecNumber evidence="6">3.4.24.-</ecNumber>
    </recommendedName>
</protein>
<keyword evidence="1 6" id="KW-0645">Protease</keyword>
<evidence type="ECO:0000256" key="3">
    <source>
        <dbReference type="ARBA" id="ARBA00022801"/>
    </source>
</evidence>
<dbReference type="InterPro" id="IPR001567">
    <property type="entry name" value="Pept_M3A_M3B_dom"/>
</dbReference>
<dbReference type="Proteomes" id="UP001209318">
    <property type="component" value="Unassembled WGS sequence"/>
</dbReference>
<evidence type="ECO:0000256" key="1">
    <source>
        <dbReference type="ARBA" id="ARBA00022670"/>
    </source>
</evidence>
<dbReference type="RefSeq" id="WP_263071585.1">
    <property type="nucleotide sequence ID" value="NZ_JAOUSF010000001.1"/>
</dbReference>
<dbReference type="Pfam" id="PF08439">
    <property type="entry name" value="Peptidase_M3_N"/>
    <property type="match status" value="1"/>
</dbReference>
<dbReference type="GO" id="GO:0046872">
    <property type="term" value="F:metal ion binding"/>
    <property type="evidence" value="ECO:0007669"/>
    <property type="project" value="UniProtKB-UniRule"/>
</dbReference>
<dbReference type="GO" id="GO:0006518">
    <property type="term" value="P:peptide metabolic process"/>
    <property type="evidence" value="ECO:0007669"/>
    <property type="project" value="TreeGrafter"/>
</dbReference>
<evidence type="ECO:0000256" key="6">
    <source>
        <dbReference type="RuleBase" id="RU368091"/>
    </source>
</evidence>
<name>A0AAE3ITH6_9BACI</name>
<sequence length="607" mass="69984">MSNETTVKKLPTRSEIKVEDTWRLEDIFVTDEAWEQEYEAIKSLLPKAEQYQGKLGESAELLYEALQYQDEVLSRLGKLYTYAHMRYDQDTTNSFYQGLNDRARSLYTSAASSFAFVVPELLSIDEEKLKQFLEENKELKLYEHAIEEINLQRPHVLTAELESVLAQAADVMGASSNTFGMLNNADLQFPSIKDENGEEVEVTHGRYSRFLESSDRRVRQDAFKAVYDTYGKFRNTFASTLVGQVKRDNFNAKVRNYKSARHAALSNNNIPEEVYENLVNTINNNLHLLHRYVSLRKKVLGVDEIHMYDLYTPLVKDVKMEVTYEEAKDLVLKGLAPLGEEYLSVLKTGFENRWVDVHENKGKRSGAYSSGSYGTNPYILMNWQDNVNNLFTLAHEFGHSVHSYYTRNNQPYPYGDYSIFVAEVASTCNENILNDYLLNTLEDPKKRLYLLNHYLETFRGTIFRQTMFAEFEHDIHVRAQNGEALTAELLTKLYYDLNKKYFGKDIVVDEEIGLEWARIPHFYYNYYVYQYATGLSASTALSKQILEEGAPAVERYIGYLKSGSSDYPIEVLKKAGVDMTSSKPIEDACKVFEEKLTEMEQLLAELS</sequence>
<dbReference type="GO" id="GO:0006508">
    <property type="term" value="P:proteolysis"/>
    <property type="evidence" value="ECO:0007669"/>
    <property type="project" value="UniProtKB-KW"/>
</dbReference>
<feature type="domain" description="Peptidase M3A/M3B catalytic" evidence="7">
    <location>
        <begin position="210"/>
        <end position="590"/>
    </location>
</feature>
<dbReference type="AlphaFoldDB" id="A0AAE3ITH6"/>
<dbReference type="InterPro" id="IPR045090">
    <property type="entry name" value="Pept_M3A_M3B"/>
</dbReference>
<proteinExistence type="inferred from homology"/>
<dbReference type="Gene3D" id="1.10.287.830">
    <property type="entry name" value="putative peptidase helix hairpin domain like"/>
    <property type="match status" value="1"/>
</dbReference>
<keyword evidence="3 6" id="KW-0378">Hydrolase</keyword>
<evidence type="ECO:0000256" key="4">
    <source>
        <dbReference type="ARBA" id="ARBA00022833"/>
    </source>
</evidence>
<evidence type="ECO:0000313" key="10">
    <source>
        <dbReference type="Proteomes" id="UP001209318"/>
    </source>
</evidence>
<evidence type="ECO:0000259" key="7">
    <source>
        <dbReference type="Pfam" id="PF01432"/>
    </source>
</evidence>
<dbReference type="Gene3D" id="1.10.1370.20">
    <property type="entry name" value="Oligoendopeptidase f, C-terminal domain"/>
    <property type="match status" value="1"/>
</dbReference>
<keyword evidence="4 6" id="KW-0862">Zinc</keyword>
<dbReference type="GO" id="GO:0004222">
    <property type="term" value="F:metalloendopeptidase activity"/>
    <property type="evidence" value="ECO:0007669"/>
    <property type="project" value="UniProtKB-UniRule"/>
</dbReference>
<comment type="similarity">
    <text evidence="6">Belongs to the peptidase M3B family.</text>
</comment>
<gene>
    <name evidence="9" type="primary">pepF</name>
    <name evidence="9" type="ORF">OEV98_02510</name>
</gene>